<evidence type="ECO:0000313" key="1">
    <source>
        <dbReference type="EMBL" id="KAI5669750.1"/>
    </source>
</evidence>
<dbReference type="EMBL" id="CM044704">
    <property type="protein sequence ID" value="KAI5669750.1"/>
    <property type="molecule type" value="Genomic_DNA"/>
</dbReference>
<gene>
    <name evidence="1" type="ORF">M9H77_19603</name>
</gene>
<name>A0ACC0BAT1_CATRO</name>
<evidence type="ECO:0000313" key="2">
    <source>
        <dbReference type="Proteomes" id="UP001060085"/>
    </source>
</evidence>
<reference evidence="2" key="1">
    <citation type="journal article" date="2023" name="Nat. Plants">
        <title>Single-cell RNA sequencing provides a high-resolution roadmap for understanding the multicellular compartmentation of specialized metabolism.</title>
        <authorList>
            <person name="Sun S."/>
            <person name="Shen X."/>
            <person name="Li Y."/>
            <person name="Li Y."/>
            <person name="Wang S."/>
            <person name="Li R."/>
            <person name="Zhang H."/>
            <person name="Shen G."/>
            <person name="Guo B."/>
            <person name="Wei J."/>
            <person name="Xu J."/>
            <person name="St-Pierre B."/>
            <person name="Chen S."/>
            <person name="Sun C."/>
        </authorList>
    </citation>
    <scope>NUCLEOTIDE SEQUENCE [LARGE SCALE GENOMIC DNA]</scope>
</reference>
<accession>A0ACC0BAT1</accession>
<proteinExistence type="predicted"/>
<comment type="caution">
    <text evidence="1">The sequence shown here is derived from an EMBL/GenBank/DDBJ whole genome shotgun (WGS) entry which is preliminary data.</text>
</comment>
<keyword evidence="2" id="KW-1185">Reference proteome</keyword>
<sequence>METEFKEKIYVAIGADLHDGFTTLDWVLKRCSSPSVSIVILYADNNICKDYVYTPFGKMPASSVREEKLKVLDNSEEAKTDKILAKYVAFCGKVKAEGLKIDGYDEPLHKILVDLIISLGITKLIMAFSFMKFSSLKSKSAISAAFHVHRQKPNFCNLFVIYGGKLVFLREENNEGIIEDEEGIIVARLREKVGFKSWFFGKMFLENSIGKNHYDSPPPSSTTATTNSSSPDQWDKFNEEIEDYFNKLLSSNPNTKKEGNLEAANELNLPENLAPAEKIEALKIKIHDTREEAKINAERCEKAKWAISLCTARADELQFRINEENAKRNGIQKELEITKEQVYELQSEVEEKSSKLKSILQLQRELSNKLQQSSSEKSRAEMQLERAVRSRAEMVGEIEELRRERDVFQRRIEFCKEKDAIGLANRYGDVDFEFDFRKFTASEIRAATDNFSKFLRLKSGGEWGNMYKGRINQTTVAIKVSDSAYALSQQAFQEEVKLLTRIRHPHVLSMIGFSTELKCVVFEYMANGCLRDRLFSNPRTHKGKKTQCLTWHDRMRIAAEVCTGLSFLHMAKPRPIAHGNLNPSKILLDKNNVAKIYDFKHGWNINEHDVRSDIRAFGTLLLQLLTGRKWVEIREEAILMDSAVLGQSLDPMAGDWPSDLALELADGFSYEHEAIEEWLKTGHNISPVTNLRLKNKLITPNHTLRALIQDWHNKRSLSYTRNTR</sequence>
<dbReference type="Proteomes" id="UP001060085">
    <property type="component" value="Linkage Group LG04"/>
</dbReference>
<protein>
    <submittedName>
        <fullName evidence="1">Uncharacterized protein</fullName>
    </submittedName>
</protein>
<organism evidence="1 2">
    <name type="scientific">Catharanthus roseus</name>
    <name type="common">Madagascar periwinkle</name>
    <name type="synonym">Vinca rosea</name>
    <dbReference type="NCBI Taxonomy" id="4058"/>
    <lineage>
        <taxon>Eukaryota</taxon>
        <taxon>Viridiplantae</taxon>
        <taxon>Streptophyta</taxon>
        <taxon>Embryophyta</taxon>
        <taxon>Tracheophyta</taxon>
        <taxon>Spermatophyta</taxon>
        <taxon>Magnoliopsida</taxon>
        <taxon>eudicotyledons</taxon>
        <taxon>Gunneridae</taxon>
        <taxon>Pentapetalae</taxon>
        <taxon>asterids</taxon>
        <taxon>lamiids</taxon>
        <taxon>Gentianales</taxon>
        <taxon>Apocynaceae</taxon>
        <taxon>Rauvolfioideae</taxon>
        <taxon>Vinceae</taxon>
        <taxon>Catharanthinae</taxon>
        <taxon>Catharanthus</taxon>
    </lineage>
</organism>